<evidence type="ECO:0000313" key="4">
    <source>
        <dbReference type="EMBL" id="AKB33693.1"/>
    </source>
</evidence>
<dbReference type="Pfam" id="PF01522">
    <property type="entry name" value="Polysacc_deac_1"/>
    <property type="match status" value="1"/>
</dbReference>
<dbReference type="GO" id="GO:0016020">
    <property type="term" value="C:membrane"/>
    <property type="evidence" value="ECO:0007669"/>
    <property type="project" value="TreeGrafter"/>
</dbReference>
<dbReference type="AlphaFoldDB" id="A0A0E3PG17"/>
<dbReference type="EC" id="3.5.1.-" evidence="4"/>
<evidence type="ECO:0000256" key="1">
    <source>
        <dbReference type="ARBA" id="ARBA00022723"/>
    </source>
</evidence>
<evidence type="ECO:0000256" key="2">
    <source>
        <dbReference type="ARBA" id="ARBA00022801"/>
    </source>
</evidence>
<dbReference type="InterPro" id="IPR011330">
    <property type="entry name" value="Glyco_hydro/deAcase_b/a-brl"/>
</dbReference>
<sequence length="284" mass="32041">MLEGKFLPNSSKKFSLHPYTHEVSRYRETPGKKRKVKQELTQVFTMSNEIIVKGNPNIPNIALTFDDGPGRVTPYILDVLRKYGVRATFFCLGCCIEKNIAAQNHDSKYITGSEIVKRANEEGHLIAVHSYDHRALPELTDEETLNKKLTRTKNIITDLIGKTPVYFRPPYGRTDDRVNKIVKALDLKIVLWSCRSADSSTEHGIILDGSLKYKYGPTDIYNNIMRNTENGSIILCHDGHSGTHDANFGIVSALDRAIPELQQKGFNFVTVDELLATGNYIIRD</sequence>
<name>A0A0E3PG17_9EURY</name>
<gene>
    <name evidence="4" type="ORF">MSSIH_3003</name>
</gene>
<accession>A0A0E3PG17</accession>
<dbReference type="Gene3D" id="3.20.20.370">
    <property type="entry name" value="Glycoside hydrolase/deacetylase"/>
    <property type="match status" value="1"/>
</dbReference>
<evidence type="ECO:0000313" key="5">
    <source>
        <dbReference type="Proteomes" id="UP000033092"/>
    </source>
</evidence>
<dbReference type="EMBL" id="CP009507">
    <property type="protein sequence ID" value="AKB33693.1"/>
    <property type="molecule type" value="Genomic_DNA"/>
</dbReference>
<dbReference type="SUPFAM" id="SSF88713">
    <property type="entry name" value="Glycoside hydrolase/deacetylase"/>
    <property type="match status" value="1"/>
</dbReference>
<dbReference type="KEGG" id="msz:MSSIH_3003"/>
<dbReference type="InterPro" id="IPR002509">
    <property type="entry name" value="NODB_dom"/>
</dbReference>
<dbReference type="PATRIC" id="fig|1434119.4.peg.3907"/>
<dbReference type="Proteomes" id="UP000033092">
    <property type="component" value="Chromosome"/>
</dbReference>
<keyword evidence="2 4" id="KW-0378">Hydrolase</keyword>
<dbReference type="PANTHER" id="PTHR10587">
    <property type="entry name" value="GLYCOSYL TRANSFERASE-RELATED"/>
    <property type="match status" value="1"/>
</dbReference>
<evidence type="ECO:0000259" key="3">
    <source>
        <dbReference type="PROSITE" id="PS51677"/>
    </source>
</evidence>
<dbReference type="PROSITE" id="PS51677">
    <property type="entry name" value="NODB"/>
    <property type="match status" value="1"/>
</dbReference>
<organism evidence="4 5">
    <name type="scientific">Methanosarcina siciliae HI350</name>
    <dbReference type="NCBI Taxonomy" id="1434119"/>
    <lineage>
        <taxon>Archaea</taxon>
        <taxon>Methanobacteriati</taxon>
        <taxon>Methanobacteriota</taxon>
        <taxon>Stenosarchaea group</taxon>
        <taxon>Methanomicrobia</taxon>
        <taxon>Methanosarcinales</taxon>
        <taxon>Methanosarcinaceae</taxon>
        <taxon>Methanosarcina</taxon>
    </lineage>
</organism>
<reference evidence="4 5" key="1">
    <citation type="submission" date="2014-07" db="EMBL/GenBank/DDBJ databases">
        <title>Methanogenic archaea and the global carbon cycle.</title>
        <authorList>
            <person name="Henriksen J.R."/>
            <person name="Luke J."/>
            <person name="Reinhart S."/>
            <person name="Benedict M.N."/>
            <person name="Youngblut N.D."/>
            <person name="Metcalf M.E."/>
            <person name="Whitaker R.J."/>
            <person name="Metcalf W.W."/>
        </authorList>
    </citation>
    <scope>NUCLEOTIDE SEQUENCE [LARGE SCALE GENOMIC DNA]</scope>
    <source>
        <strain evidence="4 5">HI350</strain>
    </source>
</reference>
<dbReference type="GO" id="GO:0046872">
    <property type="term" value="F:metal ion binding"/>
    <property type="evidence" value="ECO:0007669"/>
    <property type="project" value="UniProtKB-KW"/>
</dbReference>
<dbReference type="GO" id="GO:0016810">
    <property type="term" value="F:hydrolase activity, acting on carbon-nitrogen (but not peptide) bonds"/>
    <property type="evidence" value="ECO:0007669"/>
    <property type="project" value="InterPro"/>
</dbReference>
<dbReference type="InterPro" id="IPR050248">
    <property type="entry name" value="Polysacc_deacetylase_ArnD"/>
</dbReference>
<dbReference type="CDD" id="cd10917">
    <property type="entry name" value="CE4_NodB_like_6s_7s"/>
    <property type="match status" value="1"/>
</dbReference>
<keyword evidence="1" id="KW-0479">Metal-binding</keyword>
<protein>
    <submittedName>
        <fullName evidence="4">Peptidoglycan N-acetylglucosamine deacetylase</fullName>
        <ecNumber evidence="4">3.5.1.-</ecNumber>
    </submittedName>
</protein>
<dbReference type="HOGENOM" id="CLU_021264_0_1_2"/>
<proteinExistence type="predicted"/>
<dbReference type="PANTHER" id="PTHR10587:SF133">
    <property type="entry name" value="CHITIN DEACETYLASE 1-RELATED"/>
    <property type="match status" value="1"/>
</dbReference>
<feature type="domain" description="NodB homology" evidence="3">
    <location>
        <begin position="59"/>
        <end position="269"/>
    </location>
</feature>
<dbReference type="GO" id="GO:0005975">
    <property type="term" value="P:carbohydrate metabolic process"/>
    <property type="evidence" value="ECO:0007669"/>
    <property type="project" value="InterPro"/>
</dbReference>